<feature type="signal peptide" evidence="1">
    <location>
        <begin position="1"/>
        <end position="19"/>
    </location>
</feature>
<keyword evidence="1" id="KW-0732">Signal</keyword>
<gene>
    <name evidence="3" type="ORF">AVDCRST_MAG18-3549</name>
</gene>
<evidence type="ECO:0000313" key="3">
    <source>
        <dbReference type="EMBL" id="CAA9583909.1"/>
    </source>
</evidence>
<protein>
    <recommendedName>
        <fullName evidence="2">SLH domain-containing protein</fullName>
    </recommendedName>
</protein>
<dbReference type="PROSITE" id="PS51272">
    <property type="entry name" value="SLH"/>
    <property type="match status" value="1"/>
</dbReference>
<accession>A0A6J4VNE5</accession>
<organism evidence="3">
    <name type="scientific">uncultured Thermomicrobiales bacterium</name>
    <dbReference type="NCBI Taxonomy" id="1645740"/>
    <lineage>
        <taxon>Bacteria</taxon>
        <taxon>Pseudomonadati</taxon>
        <taxon>Thermomicrobiota</taxon>
        <taxon>Thermomicrobia</taxon>
        <taxon>Thermomicrobiales</taxon>
        <taxon>environmental samples</taxon>
    </lineage>
</organism>
<proteinExistence type="predicted"/>
<dbReference type="InterPro" id="IPR001119">
    <property type="entry name" value="SLH_dom"/>
</dbReference>
<dbReference type="EMBL" id="CADCWN010000276">
    <property type="protein sequence ID" value="CAA9583909.1"/>
    <property type="molecule type" value="Genomic_DNA"/>
</dbReference>
<feature type="domain" description="SLH" evidence="2">
    <location>
        <begin position="21"/>
        <end position="90"/>
    </location>
</feature>
<feature type="chain" id="PRO_5026953500" description="SLH domain-containing protein" evidence="1">
    <location>
        <begin position="20"/>
        <end position="262"/>
    </location>
</feature>
<sequence length="262" mass="26573">MPLLVVALLVALMPLSLLAAGPVFSDLGTAAPVHQPNIQAIGDAGITTGFEDPADPTKRLYNPKNNVTREEMASFLARTAGLGTNPPVANAKTAQTATNASNAANATTVGGYAPNALLRVDFSARTSGMGLPLTGSALSLREVSINVPGPGYVMVLGHTGIFGSSACPCTGRASVRDLAAPNPESANHYETVEAAGQYGDLTVTWVFPVTGAGTRTYALEADETAGNANAFFPSIAAIFIPFGSANATASGTEMPGIPGEAP</sequence>
<reference evidence="3" key="1">
    <citation type="submission" date="2020-02" db="EMBL/GenBank/DDBJ databases">
        <authorList>
            <person name="Meier V. D."/>
        </authorList>
    </citation>
    <scope>NUCLEOTIDE SEQUENCE</scope>
    <source>
        <strain evidence="3">AVDCRST_MAG18</strain>
    </source>
</reference>
<dbReference type="AlphaFoldDB" id="A0A6J4VNE5"/>
<evidence type="ECO:0000259" key="2">
    <source>
        <dbReference type="PROSITE" id="PS51272"/>
    </source>
</evidence>
<name>A0A6J4VNE5_9BACT</name>
<evidence type="ECO:0000256" key="1">
    <source>
        <dbReference type="SAM" id="SignalP"/>
    </source>
</evidence>